<gene>
    <name evidence="1" type="ORF">NF27_EY01010</name>
</gene>
<dbReference type="AlphaFoldDB" id="A0A0C1QYC9"/>
<name>A0A0C1QYC9_9RICK</name>
<accession>A0A0C1QYC9</accession>
<reference evidence="1 2" key="1">
    <citation type="submission" date="2014-11" db="EMBL/GenBank/DDBJ databases">
        <title>A Rickettsiales Symbiont of Amoebae With Ancient Features.</title>
        <authorList>
            <person name="Schulz F."/>
            <person name="Martijn J."/>
            <person name="Wascher F."/>
            <person name="Kostanjsek R."/>
            <person name="Ettema T.J."/>
            <person name="Horn M."/>
        </authorList>
    </citation>
    <scope>NUCLEOTIDE SEQUENCE [LARGE SCALE GENOMIC DNA]</scope>
    <source>
        <strain evidence="1 2">UWC36</strain>
    </source>
</reference>
<organism evidence="1 2">
    <name type="scientific">Candidatus Jidaibacter acanthamoebae</name>
    <dbReference type="NCBI Taxonomy" id="86105"/>
    <lineage>
        <taxon>Bacteria</taxon>
        <taxon>Pseudomonadati</taxon>
        <taxon>Pseudomonadota</taxon>
        <taxon>Alphaproteobacteria</taxon>
        <taxon>Rickettsiales</taxon>
        <taxon>Candidatus Midichloriaceae</taxon>
        <taxon>Candidatus Jidaibacter</taxon>
    </lineage>
</organism>
<evidence type="ECO:0000313" key="1">
    <source>
        <dbReference type="EMBL" id="KIE05005.1"/>
    </source>
</evidence>
<dbReference type="EMBL" id="JSWE01000124">
    <property type="protein sequence ID" value="KIE05005.1"/>
    <property type="molecule type" value="Genomic_DNA"/>
</dbReference>
<sequence length="115" mass="13815">MRYNIDKELLTIDIFNDQPISETNPEIKKYIRVWRSVIFQAIVDATNCSKKKKNKILKIKALQWLNGNSQDFIEICSYAELDPDYVRNKVMPWIRNHRRNTLPYHEKRAIDLKIH</sequence>
<dbReference type="STRING" id="86105.NF27_EY01010"/>
<dbReference type="RefSeq" id="WP_053332632.1">
    <property type="nucleotide sequence ID" value="NZ_JSWE01000124.1"/>
</dbReference>
<keyword evidence="2" id="KW-1185">Reference proteome</keyword>
<evidence type="ECO:0000313" key="2">
    <source>
        <dbReference type="Proteomes" id="UP000031258"/>
    </source>
</evidence>
<protein>
    <submittedName>
        <fullName evidence="1">Uncharacterized protein</fullName>
    </submittedName>
</protein>
<proteinExistence type="predicted"/>
<comment type="caution">
    <text evidence="1">The sequence shown here is derived from an EMBL/GenBank/DDBJ whole genome shotgun (WGS) entry which is preliminary data.</text>
</comment>
<dbReference type="Proteomes" id="UP000031258">
    <property type="component" value="Unassembled WGS sequence"/>
</dbReference>
<dbReference type="OrthoDB" id="7165636at2"/>